<name>A0AAD6G8B6_9EURO</name>
<dbReference type="InterPro" id="IPR011008">
    <property type="entry name" value="Dimeric_a/b-barrel"/>
</dbReference>
<protein>
    <recommendedName>
        <fullName evidence="1">ABM domain-containing protein</fullName>
    </recommendedName>
</protein>
<gene>
    <name evidence="2" type="ORF">N7494_010501</name>
</gene>
<evidence type="ECO:0000259" key="1">
    <source>
        <dbReference type="Pfam" id="PF03992"/>
    </source>
</evidence>
<proteinExistence type="predicted"/>
<sequence>MASSFSLHIKIYIDPSNVGKFLEHFKPVYDAVVKEPECRFFELYQDPANPGTLTWVENWNATTQWFMENQMTKAYYEPYLAATEPMFVKPREFKIYNRLAPDYCISKDQY</sequence>
<reference evidence="2 3" key="1">
    <citation type="journal article" date="2023" name="IMA Fungus">
        <title>Comparative genomic study of the Penicillium genus elucidates a diverse pangenome and 15 lateral gene transfer events.</title>
        <authorList>
            <person name="Petersen C."/>
            <person name="Sorensen T."/>
            <person name="Nielsen M.R."/>
            <person name="Sondergaard T.E."/>
            <person name="Sorensen J.L."/>
            <person name="Fitzpatrick D.A."/>
            <person name="Frisvad J.C."/>
            <person name="Nielsen K.L."/>
        </authorList>
    </citation>
    <scope>NUCLEOTIDE SEQUENCE [LARGE SCALE GENOMIC DNA]</scope>
    <source>
        <strain evidence="2 3">IBT 35679</strain>
    </source>
</reference>
<feature type="domain" description="ABM" evidence="1">
    <location>
        <begin position="5"/>
        <end position="60"/>
    </location>
</feature>
<comment type="caution">
    <text evidence="2">The sequence shown here is derived from an EMBL/GenBank/DDBJ whole genome shotgun (WGS) entry which is preliminary data.</text>
</comment>
<dbReference type="SUPFAM" id="SSF54909">
    <property type="entry name" value="Dimeric alpha+beta barrel"/>
    <property type="match status" value="1"/>
</dbReference>
<evidence type="ECO:0000313" key="3">
    <source>
        <dbReference type="Proteomes" id="UP001220324"/>
    </source>
</evidence>
<evidence type="ECO:0000313" key="2">
    <source>
        <dbReference type="EMBL" id="KAJ5523851.1"/>
    </source>
</evidence>
<keyword evidence="3" id="KW-1185">Reference proteome</keyword>
<organism evidence="2 3">
    <name type="scientific">Penicillium frequentans</name>
    <dbReference type="NCBI Taxonomy" id="3151616"/>
    <lineage>
        <taxon>Eukaryota</taxon>
        <taxon>Fungi</taxon>
        <taxon>Dikarya</taxon>
        <taxon>Ascomycota</taxon>
        <taxon>Pezizomycotina</taxon>
        <taxon>Eurotiomycetes</taxon>
        <taxon>Eurotiomycetidae</taxon>
        <taxon>Eurotiales</taxon>
        <taxon>Aspergillaceae</taxon>
        <taxon>Penicillium</taxon>
    </lineage>
</organism>
<dbReference type="Pfam" id="PF03992">
    <property type="entry name" value="ABM"/>
    <property type="match status" value="1"/>
</dbReference>
<dbReference type="EMBL" id="JAQIZZ010000008">
    <property type="protein sequence ID" value="KAJ5523851.1"/>
    <property type="molecule type" value="Genomic_DNA"/>
</dbReference>
<dbReference type="InterPro" id="IPR007138">
    <property type="entry name" value="ABM_dom"/>
</dbReference>
<dbReference type="Gene3D" id="3.30.70.100">
    <property type="match status" value="1"/>
</dbReference>
<dbReference type="AlphaFoldDB" id="A0AAD6G8B6"/>
<accession>A0AAD6G8B6</accession>
<dbReference type="Proteomes" id="UP001220324">
    <property type="component" value="Unassembled WGS sequence"/>
</dbReference>